<dbReference type="SUPFAM" id="SSF82171">
    <property type="entry name" value="DPP6 N-terminal domain-like"/>
    <property type="match status" value="1"/>
</dbReference>
<evidence type="ECO:0000256" key="2">
    <source>
        <dbReference type="SAM" id="SignalP"/>
    </source>
</evidence>
<evidence type="ECO:0000259" key="3">
    <source>
        <dbReference type="Pfam" id="PF00326"/>
    </source>
</evidence>
<protein>
    <submittedName>
        <fullName evidence="4">Acetyl esterase/lipase</fullName>
    </submittedName>
</protein>
<evidence type="ECO:0000256" key="1">
    <source>
        <dbReference type="ARBA" id="ARBA00022801"/>
    </source>
</evidence>
<accession>A0ABV2RET1</accession>
<dbReference type="EMBL" id="JBEPTF010000004">
    <property type="protein sequence ID" value="MET4684783.1"/>
    <property type="molecule type" value="Genomic_DNA"/>
</dbReference>
<dbReference type="Gene3D" id="3.40.50.1820">
    <property type="entry name" value="alpha/beta hydrolase"/>
    <property type="match status" value="1"/>
</dbReference>
<keyword evidence="5" id="KW-1185">Reference proteome</keyword>
<evidence type="ECO:0000313" key="4">
    <source>
        <dbReference type="EMBL" id="MET4684783.1"/>
    </source>
</evidence>
<dbReference type="Proteomes" id="UP001549313">
    <property type="component" value="Unassembled WGS sequence"/>
</dbReference>
<gene>
    <name evidence="4" type="ORF">ABIE19_002732</name>
</gene>
<comment type="caution">
    <text evidence="4">The sequence shown here is derived from an EMBL/GenBank/DDBJ whole genome shotgun (WGS) entry which is preliminary data.</text>
</comment>
<feature type="domain" description="Peptidase S9 prolyl oligopeptidase catalytic" evidence="3">
    <location>
        <begin position="477"/>
        <end position="671"/>
    </location>
</feature>
<dbReference type="PROSITE" id="PS51257">
    <property type="entry name" value="PROKAR_LIPOPROTEIN"/>
    <property type="match status" value="1"/>
</dbReference>
<sequence length="683" mass="75191">MRLVSTAALVAALACMGVSSAIARDAAGAPAPAIAANVAAPSIQDFAALPRMSSFTVSPDGKHIAALQARGEDQVILVWDAEHLDREPTVIGASQMKIRGVSFVKNDVLGVTMWQPYDVAAGAVIKTFLSKFLLTDLEGRTWRDPIDSFRPRSNDEAEFLKTQSPSVLDSLPNDPNNILIEINGDVLRLNVRTNRAERVQRSSERVIGYSTDLTGELRMRNVADRDGEGLYIATQFRNAAGGWDEHFRSHVKNREVFSVAGFSTDPNIAYVISNRNRDKAAIFEYDVARRQLGEVVFEHPLFEASGMSINRVQGPNFGEVRSFVYNGPRETEYPIAPGYEALVTGLEQALHVEKHPLQVTDPATGATRTVSYATDRYMEVMAASQDWGTVVVWAGASNDPGAYSIFRNGQLTPLGQPYPQINPASIGSTELVYYKARDGLDIPAFLSKPPAATFGPGPYPTVIMPHGGPWARDELTWDYSSWRAMMTSRGYAVLQPQYRGSDGWGKRLWMAGDNEWGQKMQDDKDDGALWLVQQGVAQRDRIAMFGFSYGGYAAMVAGIRPEGIYKCAIAGAGVSDLTKIRSSMFQNPYTREAQRDTVNGLNPITRANQIQIPMMVFTGERDRTVTQDHSDLYVARARTSGQDVQYHLIKDYAHGPAWTREIMAEQLGYIDSYLRTGCGGSGL</sequence>
<keyword evidence="2" id="KW-0732">Signal</keyword>
<dbReference type="RefSeq" id="WP_354089752.1">
    <property type="nucleotide sequence ID" value="NZ_JBEPTF010000004.1"/>
</dbReference>
<feature type="signal peptide" evidence="2">
    <location>
        <begin position="1"/>
        <end position="23"/>
    </location>
</feature>
<dbReference type="InterPro" id="IPR029058">
    <property type="entry name" value="AB_hydrolase_fold"/>
</dbReference>
<dbReference type="InterPro" id="IPR001375">
    <property type="entry name" value="Peptidase_S9_cat"/>
</dbReference>
<dbReference type="PANTHER" id="PTHR42776">
    <property type="entry name" value="SERINE PEPTIDASE S9 FAMILY MEMBER"/>
    <property type="match status" value="1"/>
</dbReference>
<feature type="chain" id="PRO_5046200064" evidence="2">
    <location>
        <begin position="24"/>
        <end position="683"/>
    </location>
</feature>
<dbReference type="PANTHER" id="PTHR42776:SF27">
    <property type="entry name" value="DIPEPTIDYL PEPTIDASE FAMILY MEMBER 6"/>
    <property type="match status" value="1"/>
</dbReference>
<name>A0ABV2RET1_9CAUL</name>
<organism evidence="4 5">
    <name type="scientific">Brevundimonas faecalis</name>
    <dbReference type="NCBI Taxonomy" id="947378"/>
    <lineage>
        <taxon>Bacteria</taxon>
        <taxon>Pseudomonadati</taxon>
        <taxon>Pseudomonadota</taxon>
        <taxon>Alphaproteobacteria</taxon>
        <taxon>Caulobacterales</taxon>
        <taxon>Caulobacteraceae</taxon>
        <taxon>Brevundimonas</taxon>
    </lineage>
</organism>
<evidence type="ECO:0000313" key="5">
    <source>
        <dbReference type="Proteomes" id="UP001549313"/>
    </source>
</evidence>
<keyword evidence="1" id="KW-0378">Hydrolase</keyword>
<dbReference type="Pfam" id="PF00326">
    <property type="entry name" value="Peptidase_S9"/>
    <property type="match status" value="1"/>
</dbReference>
<proteinExistence type="predicted"/>
<reference evidence="4 5" key="1">
    <citation type="submission" date="2024-06" db="EMBL/GenBank/DDBJ databases">
        <title>Sorghum-associated microbial communities from plants grown in Nebraska, USA.</title>
        <authorList>
            <person name="Schachtman D."/>
        </authorList>
    </citation>
    <scope>NUCLEOTIDE SEQUENCE [LARGE SCALE GENOMIC DNA]</scope>
    <source>
        <strain evidence="4 5">2814</strain>
    </source>
</reference>
<dbReference type="SUPFAM" id="SSF53474">
    <property type="entry name" value="alpha/beta-Hydrolases"/>
    <property type="match status" value="1"/>
</dbReference>